<dbReference type="PANTHER" id="PTHR32060:SF30">
    <property type="entry name" value="CARBOXY-TERMINAL PROCESSING PROTEASE CTPA"/>
    <property type="match status" value="1"/>
</dbReference>
<keyword evidence="4 5" id="KW-0720">Serine protease</keyword>
<comment type="similarity">
    <text evidence="1 5">Belongs to the peptidase S41A family.</text>
</comment>
<dbReference type="InterPro" id="IPR001478">
    <property type="entry name" value="PDZ"/>
</dbReference>
<feature type="transmembrane region" description="Helical" evidence="6">
    <location>
        <begin position="7"/>
        <end position="26"/>
    </location>
</feature>
<evidence type="ECO:0000256" key="3">
    <source>
        <dbReference type="ARBA" id="ARBA00022801"/>
    </source>
</evidence>
<name>A0ABW5RB00_9BACL</name>
<dbReference type="Pfam" id="PF01471">
    <property type="entry name" value="PG_binding_1"/>
    <property type="match status" value="1"/>
</dbReference>
<evidence type="ECO:0000256" key="4">
    <source>
        <dbReference type="ARBA" id="ARBA00022825"/>
    </source>
</evidence>
<evidence type="ECO:0000256" key="6">
    <source>
        <dbReference type="SAM" id="Phobius"/>
    </source>
</evidence>
<dbReference type="NCBIfam" id="TIGR00225">
    <property type="entry name" value="prc"/>
    <property type="match status" value="1"/>
</dbReference>
<keyword evidence="3 5" id="KW-0378">Hydrolase</keyword>
<evidence type="ECO:0000256" key="5">
    <source>
        <dbReference type="RuleBase" id="RU004404"/>
    </source>
</evidence>
<dbReference type="SUPFAM" id="SSF50156">
    <property type="entry name" value="PDZ domain-like"/>
    <property type="match status" value="1"/>
</dbReference>
<dbReference type="InterPro" id="IPR004447">
    <property type="entry name" value="Peptidase_S41A"/>
</dbReference>
<dbReference type="SUPFAM" id="SSF47090">
    <property type="entry name" value="PGBD-like"/>
    <property type="match status" value="1"/>
</dbReference>
<sequence>MIKNRRTVAVMVIISMLAGSMLTLLIPNVMDAWESSVFHDSQQGVPEMEEAQPPFWKQNGMTEQQMQKIATTYRLIQNKYVEKMDGNEVIDGAITGMLDSLKDPYSVYMDTEQAEQFNETVFESQFSGIGAEVTMDEGKVTIMAPIKGSPAERAGLLPKDVILSVNGEKLLGLTLNEAVAKIRGPKGTQAKLEIVRGTQSEPMEIIVVRDDIDINTVFTEMLDNGIGYMDIRQFALNTGTSFEEQLAELEKQNMKGLIIDLRNNPGGVLSVVISMVQKFVPAGEIVVQVEDASGQRQQEKSKDGSKTYPVVVIINEGSASASEIMAAALQESAGMQVVGMPSFGKGTVQSTFDSGGEDGSSLKMTIAKWLTPNGNDINKKGVQPDVKVELPDYFQATILPKDEELQYDDNNGQVRSLQLMLTALGYKTDRTDGYFSEQTKLAVRAFQKIEQLPMDGIVNEKTATRIEEKYIEKLRLPESDLHLQKAIEVMNNRLNP</sequence>
<dbReference type="CDD" id="cd07560">
    <property type="entry name" value="Peptidase_S41_CPP"/>
    <property type="match status" value="1"/>
</dbReference>
<dbReference type="InterPro" id="IPR036034">
    <property type="entry name" value="PDZ_sf"/>
</dbReference>
<dbReference type="Gene3D" id="2.30.42.10">
    <property type="match status" value="1"/>
</dbReference>
<dbReference type="PROSITE" id="PS50106">
    <property type="entry name" value="PDZ"/>
    <property type="match status" value="1"/>
</dbReference>
<keyword evidence="6" id="KW-0472">Membrane</keyword>
<accession>A0ABW5RB00</accession>
<feature type="domain" description="PDZ" evidence="7">
    <location>
        <begin position="119"/>
        <end position="183"/>
    </location>
</feature>
<dbReference type="Gene3D" id="1.10.101.10">
    <property type="entry name" value="PGBD-like superfamily/PGBD"/>
    <property type="match status" value="1"/>
</dbReference>
<dbReference type="InterPro" id="IPR041489">
    <property type="entry name" value="PDZ_6"/>
</dbReference>
<evidence type="ECO:0000256" key="1">
    <source>
        <dbReference type="ARBA" id="ARBA00009179"/>
    </source>
</evidence>
<evidence type="ECO:0000313" key="8">
    <source>
        <dbReference type="EMBL" id="MFD2671936.1"/>
    </source>
</evidence>
<dbReference type="InterPro" id="IPR002477">
    <property type="entry name" value="Peptidoglycan-bd-like"/>
</dbReference>
<evidence type="ECO:0000313" key="9">
    <source>
        <dbReference type="Proteomes" id="UP001597497"/>
    </source>
</evidence>
<dbReference type="Pfam" id="PF17820">
    <property type="entry name" value="PDZ_6"/>
    <property type="match status" value="1"/>
</dbReference>
<dbReference type="InterPro" id="IPR055210">
    <property type="entry name" value="CtpA/B_N"/>
</dbReference>
<keyword evidence="6" id="KW-1133">Transmembrane helix</keyword>
<proteinExistence type="inferred from homology"/>
<keyword evidence="2 5" id="KW-0645">Protease</keyword>
<dbReference type="Gene3D" id="3.30.750.44">
    <property type="match status" value="1"/>
</dbReference>
<organism evidence="8 9">
    <name type="scientific">Marinicrinis sediminis</name>
    <dbReference type="NCBI Taxonomy" id="1652465"/>
    <lineage>
        <taxon>Bacteria</taxon>
        <taxon>Bacillati</taxon>
        <taxon>Bacillota</taxon>
        <taxon>Bacilli</taxon>
        <taxon>Bacillales</taxon>
        <taxon>Paenibacillaceae</taxon>
    </lineage>
</organism>
<dbReference type="SMART" id="SM00228">
    <property type="entry name" value="PDZ"/>
    <property type="match status" value="1"/>
</dbReference>
<protein>
    <submittedName>
        <fullName evidence="8">S41 family peptidase</fullName>
    </submittedName>
</protein>
<keyword evidence="6" id="KW-0812">Transmembrane</keyword>
<keyword evidence="9" id="KW-1185">Reference proteome</keyword>
<dbReference type="Pfam" id="PF22694">
    <property type="entry name" value="CtpB_N-like"/>
    <property type="match status" value="1"/>
</dbReference>
<evidence type="ECO:0000259" key="7">
    <source>
        <dbReference type="PROSITE" id="PS50106"/>
    </source>
</evidence>
<reference evidence="9" key="1">
    <citation type="journal article" date="2019" name="Int. J. Syst. Evol. Microbiol.">
        <title>The Global Catalogue of Microorganisms (GCM) 10K type strain sequencing project: providing services to taxonomists for standard genome sequencing and annotation.</title>
        <authorList>
            <consortium name="The Broad Institute Genomics Platform"/>
            <consortium name="The Broad Institute Genome Sequencing Center for Infectious Disease"/>
            <person name="Wu L."/>
            <person name="Ma J."/>
        </authorList>
    </citation>
    <scope>NUCLEOTIDE SEQUENCE [LARGE SCALE GENOMIC DNA]</scope>
    <source>
        <strain evidence="9">KCTC 33676</strain>
    </source>
</reference>
<dbReference type="InterPro" id="IPR029045">
    <property type="entry name" value="ClpP/crotonase-like_dom_sf"/>
</dbReference>
<dbReference type="Pfam" id="PF03572">
    <property type="entry name" value="Peptidase_S41"/>
    <property type="match status" value="1"/>
</dbReference>
<dbReference type="CDD" id="cd06782">
    <property type="entry name" value="cpPDZ_CPP-like"/>
    <property type="match status" value="1"/>
</dbReference>
<comment type="caution">
    <text evidence="8">The sequence shown here is derived from an EMBL/GenBank/DDBJ whole genome shotgun (WGS) entry which is preliminary data.</text>
</comment>
<dbReference type="InterPro" id="IPR036366">
    <property type="entry name" value="PGBDSf"/>
</dbReference>
<dbReference type="EMBL" id="JBHUMM010000023">
    <property type="protein sequence ID" value="MFD2671936.1"/>
    <property type="molecule type" value="Genomic_DNA"/>
</dbReference>
<dbReference type="InterPro" id="IPR005151">
    <property type="entry name" value="Tail-specific_protease"/>
</dbReference>
<gene>
    <name evidence="8" type="ORF">ACFSUC_10005</name>
</gene>
<dbReference type="SUPFAM" id="SSF52096">
    <property type="entry name" value="ClpP/crotonase"/>
    <property type="match status" value="1"/>
</dbReference>
<dbReference type="Gene3D" id="3.90.226.10">
    <property type="entry name" value="2-enoyl-CoA Hydratase, Chain A, domain 1"/>
    <property type="match status" value="1"/>
</dbReference>
<dbReference type="PANTHER" id="PTHR32060">
    <property type="entry name" value="TAIL-SPECIFIC PROTEASE"/>
    <property type="match status" value="1"/>
</dbReference>
<dbReference type="Proteomes" id="UP001597497">
    <property type="component" value="Unassembled WGS sequence"/>
</dbReference>
<dbReference type="SMART" id="SM00245">
    <property type="entry name" value="TSPc"/>
    <property type="match status" value="1"/>
</dbReference>
<evidence type="ECO:0000256" key="2">
    <source>
        <dbReference type="ARBA" id="ARBA00022670"/>
    </source>
</evidence>
<dbReference type="InterPro" id="IPR036365">
    <property type="entry name" value="PGBD-like_sf"/>
</dbReference>
<dbReference type="RefSeq" id="WP_379929408.1">
    <property type="nucleotide sequence ID" value="NZ_JBHUMM010000023.1"/>
</dbReference>